<evidence type="ECO:0000313" key="8">
    <source>
        <dbReference type="EMBL" id="ELY95337.1"/>
    </source>
</evidence>
<dbReference type="GO" id="GO:0005886">
    <property type="term" value="C:plasma membrane"/>
    <property type="evidence" value="ECO:0007669"/>
    <property type="project" value="UniProtKB-SubCell"/>
</dbReference>
<comment type="subcellular location">
    <subcellularLocation>
        <location evidence="1">Cell membrane</location>
        <topology evidence="1">Multi-pass membrane protein</topology>
    </subcellularLocation>
</comment>
<dbReference type="AlphaFoldDB" id="M0ABU4"/>
<feature type="transmembrane region" description="Helical" evidence="7">
    <location>
        <begin position="234"/>
        <end position="255"/>
    </location>
</feature>
<feature type="transmembrane region" description="Helical" evidence="7">
    <location>
        <begin position="294"/>
        <end position="316"/>
    </location>
</feature>
<evidence type="ECO:0000256" key="2">
    <source>
        <dbReference type="ARBA" id="ARBA00011061"/>
    </source>
</evidence>
<evidence type="ECO:0000256" key="7">
    <source>
        <dbReference type="SAM" id="Phobius"/>
    </source>
</evidence>
<comment type="caution">
    <text evidence="8">The sequence shown here is derived from an EMBL/GenBank/DDBJ whole genome shotgun (WGS) entry which is preliminary data.</text>
</comment>
<feature type="transmembrane region" description="Helical" evidence="7">
    <location>
        <begin position="182"/>
        <end position="198"/>
    </location>
</feature>
<feature type="transmembrane region" description="Helical" evidence="7">
    <location>
        <begin position="322"/>
        <end position="340"/>
    </location>
</feature>
<evidence type="ECO:0000256" key="6">
    <source>
        <dbReference type="ARBA" id="ARBA00023136"/>
    </source>
</evidence>
<sequence length="350" mass="37578">MQCSYVNRRIALGFVLALLLLGVLIRIVGGRAVAGEFSSADYRFLGLAFGSGLLALTFRALVWEQFLSLVDDTLPRIRILALFLSAMFIKYVTPYGQLATEPFVAYLVSQRGEMAFEDGLAGILSADLLNYVLYYTYGFVALGVIVVTGALGTDLSLQLLAFTGLFSVVVGVVFVTVRRPSVVYTLVLWVTTGVRRLLCRFSGRFEDRFTKQTVRSRLDGFYETIDTISADRMALVAAIVFAHLGMLFLMLPVYLGALALGYRLALPVVALAVAFGKLGAVVPAPGGTGGVETMVTGVLATLGGLELATALTIALIYRLSTYWLTVGVGGLSAAAVFLRGPHPEANDSRS</sequence>
<evidence type="ECO:0000256" key="4">
    <source>
        <dbReference type="ARBA" id="ARBA00022692"/>
    </source>
</evidence>
<feature type="transmembrane region" description="Helical" evidence="7">
    <location>
        <begin position="132"/>
        <end position="152"/>
    </location>
</feature>
<reference evidence="8 9" key="1">
    <citation type="journal article" date="2014" name="PLoS Genet.">
        <title>Phylogenetically driven sequencing of extremely halophilic archaea reveals strategies for static and dynamic osmo-response.</title>
        <authorList>
            <person name="Becker E.A."/>
            <person name="Seitzer P.M."/>
            <person name="Tritt A."/>
            <person name="Larsen D."/>
            <person name="Krusor M."/>
            <person name="Yao A.I."/>
            <person name="Wu D."/>
            <person name="Madern D."/>
            <person name="Eisen J.A."/>
            <person name="Darling A.E."/>
            <person name="Facciotti M.T."/>
        </authorList>
    </citation>
    <scope>NUCLEOTIDE SEQUENCE [LARGE SCALE GENOMIC DNA]</scope>
    <source>
        <strain evidence="8 9">JCM 10990</strain>
    </source>
</reference>
<evidence type="ECO:0000313" key="9">
    <source>
        <dbReference type="Proteomes" id="UP000011693"/>
    </source>
</evidence>
<keyword evidence="5 7" id="KW-1133">Transmembrane helix</keyword>
<keyword evidence="4 7" id="KW-0812">Transmembrane</keyword>
<feature type="transmembrane region" description="Helical" evidence="7">
    <location>
        <begin position="159"/>
        <end position="176"/>
    </location>
</feature>
<dbReference type="Proteomes" id="UP000011693">
    <property type="component" value="Unassembled WGS sequence"/>
</dbReference>
<keyword evidence="9" id="KW-1185">Reference proteome</keyword>
<feature type="transmembrane region" description="Helical" evidence="7">
    <location>
        <begin position="44"/>
        <end position="62"/>
    </location>
</feature>
<dbReference type="InterPro" id="IPR022791">
    <property type="entry name" value="L-PG_synthase/AglD"/>
</dbReference>
<keyword evidence="3" id="KW-1003">Cell membrane</keyword>
<evidence type="ECO:0000256" key="5">
    <source>
        <dbReference type="ARBA" id="ARBA00022989"/>
    </source>
</evidence>
<evidence type="ECO:0008006" key="10">
    <source>
        <dbReference type="Google" id="ProtNLM"/>
    </source>
</evidence>
<protein>
    <recommendedName>
        <fullName evidence="10">Lysylphosphatidylglycerol synthetase/UPF0104</fullName>
    </recommendedName>
</protein>
<dbReference type="EMBL" id="AOIN01000091">
    <property type="protein sequence ID" value="ELY95337.1"/>
    <property type="molecule type" value="Genomic_DNA"/>
</dbReference>
<comment type="similarity">
    <text evidence="2">Belongs to the UPF0104 family.</text>
</comment>
<proteinExistence type="inferred from homology"/>
<evidence type="ECO:0000256" key="1">
    <source>
        <dbReference type="ARBA" id="ARBA00004651"/>
    </source>
</evidence>
<dbReference type="PANTHER" id="PTHR39087">
    <property type="entry name" value="UPF0104 MEMBRANE PROTEIN MJ1595"/>
    <property type="match status" value="1"/>
</dbReference>
<dbReference type="STRING" id="1227492.C482_16888"/>
<dbReference type="Pfam" id="PF03706">
    <property type="entry name" value="LPG_synthase_TM"/>
    <property type="match status" value="1"/>
</dbReference>
<feature type="transmembrane region" description="Helical" evidence="7">
    <location>
        <begin position="261"/>
        <end position="282"/>
    </location>
</feature>
<evidence type="ECO:0000256" key="3">
    <source>
        <dbReference type="ARBA" id="ARBA00022475"/>
    </source>
</evidence>
<dbReference type="PANTHER" id="PTHR39087:SF2">
    <property type="entry name" value="UPF0104 MEMBRANE PROTEIN MJ1595"/>
    <property type="match status" value="1"/>
</dbReference>
<keyword evidence="6 7" id="KW-0472">Membrane</keyword>
<feature type="transmembrane region" description="Helical" evidence="7">
    <location>
        <begin position="74"/>
        <end position="93"/>
    </location>
</feature>
<dbReference type="PATRIC" id="fig|1227492.4.peg.3363"/>
<accession>M0ABU4</accession>
<name>M0ABU4_9EURY</name>
<dbReference type="NCBIfam" id="TIGR00374">
    <property type="entry name" value="flippase-like domain"/>
    <property type="match status" value="1"/>
</dbReference>
<organism evidence="8 9">
    <name type="scientific">Natrialba chahannaoensis JCM 10990</name>
    <dbReference type="NCBI Taxonomy" id="1227492"/>
    <lineage>
        <taxon>Archaea</taxon>
        <taxon>Methanobacteriati</taxon>
        <taxon>Methanobacteriota</taxon>
        <taxon>Stenosarchaea group</taxon>
        <taxon>Halobacteria</taxon>
        <taxon>Halobacteriales</taxon>
        <taxon>Natrialbaceae</taxon>
        <taxon>Natrialba</taxon>
    </lineage>
</organism>
<gene>
    <name evidence="8" type="ORF">C482_16888</name>
</gene>